<accession>A0A2T5PAF9</accession>
<dbReference type="InterPro" id="IPR027266">
    <property type="entry name" value="TrmE/GcvT-like"/>
</dbReference>
<dbReference type="Pfam" id="PF01571">
    <property type="entry name" value="GCV_T"/>
    <property type="match status" value="1"/>
</dbReference>
<reference evidence="2 3" key="1">
    <citation type="submission" date="2018-04" db="EMBL/GenBank/DDBJ databases">
        <title>Pseudomonas sp. nov., isolated from mangrove soil.</title>
        <authorList>
            <person name="Chen C."/>
        </authorList>
    </citation>
    <scope>NUCLEOTIDE SEQUENCE [LARGE SCALE GENOMIC DNA]</scope>
    <source>
        <strain evidence="2 3">TC-11</strain>
    </source>
</reference>
<comment type="caution">
    <text evidence="2">The sequence shown here is derived from an EMBL/GenBank/DDBJ whole genome shotgun (WGS) entry which is preliminary data.</text>
</comment>
<gene>
    <name evidence="2" type="ORF">DBO85_07490</name>
</gene>
<dbReference type="InterPro" id="IPR006222">
    <property type="entry name" value="GCVT_N"/>
</dbReference>
<evidence type="ECO:0000313" key="3">
    <source>
        <dbReference type="Proteomes" id="UP000244064"/>
    </source>
</evidence>
<dbReference type="EMBL" id="QASN01000014">
    <property type="protein sequence ID" value="PTU74738.1"/>
    <property type="molecule type" value="Genomic_DNA"/>
</dbReference>
<dbReference type="Proteomes" id="UP000244064">
    <property type="component" value="Unassembled WGS sequence"/>
</dbReference>
<dbReference type="OrthoDB" id="9179874at2"/>
<sequence>MTSLQASQCLERSPLYRRHAGATLGRLGDSLVVSRYGADDEHAQLQRCALIDLCNLPRVGFRGAAAADYLRERGYQLPDAPNRALTQSDGSQVARLSQNEYLLLGSLRDGGARIAAEERNWQFGASANYLLPRQDSHAWLRLTGEHACAVMAKLCGVDLRPAAFGTGAVAQTSAARINVIVINLGDEALPCLQILCDRASANYLWDALLDAMAEFDGRPAGIDALLQR</sequence>
<organism evidence="2 3">
    <name type="scientific">Pseudomonas mangrovi</name>
    <dbReference type="NCBI Taxonomy" id="2161748"/>
    <lineage>
        <taxon>Bacteria</taxon>
        <taxon>Pseudomonadati</taxon>
        <taxon>Pseudomonadota</taxon>
        <taxon>Gammaproteobacteria</taxon>
        <taxon>Pseudomonadales</taxon>
        <taxon>Pseudomonadaceae</taxon>
        <taxon>Pseudomonas</taxon>
    </lineage>
</organism>
<evidence type="ECO:0000313" key="2">
    <source>
        <dbReference type="EMBL" id="PTU74738.1"/>
    </source>
</evidence>
<feature type="domain" description="GCVT N-terminal" evidence="1">
    <location>
        <begin position="93"/>
        <end position="225"/>
    </location>
</feature>
<name>A0A2T5PAF9_9PSED</name>
<protein>
    <submittedName>
        <fullName evidence="2">Sarcosine oxidase</fullName>
    </submittedName>
</protein>
<proteinExistence type="predicted"/>
<dbReference type="RefSeq" id="WP_108106810.1">
    <property type="nucleotide sequence ID" value="NZ_QASN01000014.1"/>
</dbReference>
<evidence type="ECO:0000259" key="1">
    <source>
        <dbReference type="Pfam" id="PF01571"/>
    </source>
</evidence>
<dbReference type="SUPFAM" id="SSF103025">
    <property type="entry name" value="Folate-binding domain"/>
    <property type="match status" value="1"/>
</dbReference>
<dbReference type="AlphaFoldDB" id="A0A2T5PAF9"/>
<dbReference type="Gene3D" id="3.30.1360.120">
    <property type="entry name" value="Probable tRNA modification gtpase trme, domain 1"/>
    <property type="match status" value="1"/>
</dbReference>
<keyword evidence="3" id="KW-1185">Reference proteome</keyword>
<dbReference type="Gene3D" id="3.30.70.1520">
    <property type="entry name" value="Heterotetrameric sarcosine oxidase"/>
    <property type="match status" value="1"/>
</dbReference>